<name>A0ACC2BKH8_DIPCM</name>
<reference evidence="2" key="1">
    <citation type="journal article" date="2024" name="Proc. Natl. Acad. Sci. U.S.A.">
        <title>Extraordinary preservation of gene collinearity over three hundred million years revealed in homosporous lycophytes.</title>
        <authorList>
            <person name="Li C."/>
            <person name="Wickell D."/>
            <person name="Kuo L.Y."/>
            <person name="Chen X."/>
            <person name="Nie B."/>
            <person name="Liao X."/>
            <person name="Peng D."/>
            <person name="Ji J."/>
            <person name="Jenkins J."/>
            <person name="Williams M."/>
            <person name="Shu S."/>
            <person name="Plott C."/>
            <person name="Barry K."/>
            <person name="Rajasekar S."/>
            <person name="Grimwood J."/>
            <person name="Han X."/>
            <person name="Sun S."/>
            <person name="Hou Z."/>
            <person name="He W."/>
            <person name="Dai G."/>
            <person name="Sun C."/>
            <person name="Schmutz J."/>
            <person name="Leebens-Mack J.H."/>
            <person name="Li F.W."/>
            <person name="Wang L."/>
        </authorList>
    </citation>
    <scope>NUCLEOTIDE SEQUENCE [LARGE SCALE GENOMIC DNA]</scope>
    <source>
        <strain evidence="2">cv. PW_Plant_1</strain>
    </source>
</reference>
<accession>A0ACC2BKH8</accession>
<dbReference type="EMBL" id="CM055106">
    <property type="protein sequence ID" value="KAJ7530225.1"/>
    <property type="molecule type" value="Genomic_DNA"/>
</dbReference>
<gene>
    <name evidence="1" type="ORF">O6H91_15G085900</name>
</gene>
<organism evidence="1 2">
    <name type="scientific">Diphasiastrum complanatum</name>
    <name type="common">Issler's clubmoss</name>
    <name type="synonym">Lycopodium complanatum</name>
    <dbReference type="NCBI Taxonomy" id="34168"/>
    <lineage>
        <taxon>Eukaryota</taxon>
        <taxon>Viridiplantae</taxon>
        <taxon>Streptophyta</taxon>
        <taxon>Embryophyta</taxon>
        <taxon>Tracheophyta</taxon>
        <taxon>Lycopodiopsida</taxon>
        <taxon>Lycopodiales</taxon>
        <taxon>Lycopodiaceae</taxon>
        <taxon>Lycopodioideae</taxon>
        <taxon>Diphasiastrum</taxon>
    </lineage>
</organism>
<evidence type="ECO:0000313" key="2">
    <source>
        <dbReference type="Proteomes" id="UP001162992"/>
    </source>
</evidence>
<protein>
    <submittedName>
        <fullName evidence="1">Uncharacterized protein</fullName>
    </submittedName>
</protein>
<proteinExistence type="predicted"/>
<sequence length="258" mass="28230">MHVSHLLRRVLKQHGLPSGSSNCSNDSAVGKRDGGSSRSAYDHSLGKNILLIGNGPTPAKRTCLCSPTSHAGSFRCRLHRSSKAQWGNEHRNQLASKITTQSCSTDHSSFDTSEVCRTLPRIHLRIGFNAPHFRPSRLSRMVNASDFEHSAITDETVHRSKVEADIPKMLPGGSSEIDIARASAVGLQLASATSQFETVERSYKGTAVPPAAQNVSVSTVSEVNRLYVHEKREFGKFFLRFNVPKTSYSPSGDSFHTL</sequence>
<comment type="caution">
    <text evidence="1">The sequence shown here is derived from an EMBL/GenBank/DDBJ whole genome shotgun (WGS) entry which is preliminary data.</text>
</comment>
<keyword evidence="2" id="KW-1185">Reference proteome</keyword>
<evidence type="ECO:0000313" key="1">
    <source>
        <dbReference type="EMBL" id="KAJ7530225.1"/>
    </source>
</evidence>
<dbReference type="Proteomes" id="UP001162992">
    <property type="component" value="Chromosome 15"/>
</dbReference>